<sequence length="98" mass="11091">MLSILSSGIKCLKTVTAVNVTRIQEILSITDFNYEKNNDTNYETSSQDYSYNVFTANDVVYGLEGKGGKPQDMEKIMKVGRKVGKVVREVFRKSLMQK</sequence>
<dbReference type="InterPro" id="IPR027408">
    <property type="entry name" value="PNPase/RNase_PH_dom_sf"/>
</dbReference>
<evidence type="ECO:0000313" key="1">
    <source>
        <dbReference type="EMBL" id="GMI02842.1"/>
    </source>
</evidence>
<accession>A0A9W7CA87</accession>
<protein>
    <submittedName>
        <fullName evidence="1">Uncharacterized protein</fullName>
    </submittedName>
</protein>
<comment type="caution">
    <text evidence="1">The sequence shown here is derived from an EMBL/GenBank/DDBJ whole genome shotgun (WGS) entry which is preliminary data.</text>
</comment>
<keyword evidence="2" id="KW-1185">Reference proteome</keyword>
<name>A0A9W7CA87_9STRA</name>
<gene>
    <name evidence="1" type="ORF">TrLO_g14066</name>
</gene>
<dbReference type="Proteomes" id="UP001165122">
    <property type="component" value="Unassembled WGS sequence"/>
</dbReference>
<proteinExistence type="predicted"/>
<reference evidence="2" key="1">
    <citation type="journal article" date="2023" name="Commun. Biol.">
        <title>Genome analysis of Parmales, the sister group of diatoms, reveals the evolutionary specialization of diatoms from phago-mixotrophs to photoautotrophs.</title>
        <authorList>
            <person name="Ban H."/>
            <person name="Sato S."/>
            <person name="Yoshikawa S."/>
            <person name="Yamada K."/>
            <person name="Nakamura Y."/>
            <person name="Ichinomiya M."/>
            <person name="Sato N."/>
            <person name="Blanc-Mathieu R."/>
            <person name="Endo H."/>
            <person name="Kuwata A."/>
            <person name="Ogata H."/>
        </authorList>
    </citation>
    <scope>NUCLEOTIDE SEQUENCE [LARGE SCALE GENOMIC DNA]</scope>
    <source>
        <strain evidence="2">NIES 3700</strain>
    </source>
</reference>
<dbReference type="Gene3D" id="3.30.230.70">
    <property type="entry name" value="GHMP Kinase, N-terminal domain"/>
    <property type="match status" value="1"/>
</dbReference>
<dbReference type="EMBL" id="BRXW01000050">
    <property type="protein sequence ID" value="GMI02842.1"/>
    <property type="molecule type" value="Genomic_DNA"/>
</dbReference>
<evidence type="ECO:0000313" key="2">
    <source>
        <dbReference type="Proteomes" id="UP001165122"/>
    </source>
</evidence>
<dbReference type="AlphaFoldDB" id="A0A9W7CA87"/>
<organism evidence="1 2">
    <name type="scientific">Triparma laevis f. longispina</name>
    <dbReference type="NCBI Taxonomy" id="1714387"/>
    <lineage>
        <taxon>Eukaryota</taxon>
        <taxon>Sar</taxon>
        <taxon>Stramenopiles</taxon>
        <taxon>Ochrophyta</taxon>
        <taxon>Bolidophyceae</taxon>
        <taxon>Parmales</taxon>
        <taxon>Triparmaceae</taxon>
        <taxon>Triparma</taxon>
    </lineage>
</organism>